<comment type="caution">
    <text evidence="12">The sequence shown here is derived from an EMBL/GenBank/DDBJ whole genome shotgun (WGS) entry which is preliminary data.</text>
</comment>
<accession>A0A7J6WGN3</accession>
<keyword evidence="4" id="KW-0732">Signal</keyword>
<dbReference type="PANTHER" id="PTHR10201:SF213">
    <property type="entry name" value="METALLOENDOPROTEINASE 2-MMP-LIKE"/>
    <property type="match status" value="1"/>
</dbReference>
<evidence type="ECO:0000256" key="9">
    <source>
        <dbReference type="PIRSR" id="PIRSR621190-1"/>
    </source>
</evidence>
<dbReference type="InterPro" id="IPR021158">
    <property type="entry name" value="Pept_M10A_Zn_BS"/>
</dbReference>
<feature type="binding site" evidence="10">
    <location>
        <position position="167"/>
    </location>
    <ligand>
        <name>Zn(2+)</name>
        <dbReference type="ChEBI" id="CHEBI:29105"/>
        <label>1</label>
    </ligand>
</feature>
<dbReference type="GO" id="GO:0030198">
    <property type="term" value="P:extracellular matrix organization"/>
    <property type="evidence" value="ECO:0007669"/>
    <property type="project" value="TreeGrafter"/>
</dbReference>
<dbReference type="GO" id="GO:0031012">
    <property type="term" value="C:extracellular matrix"/>
    <property type="evidence" value="ECO:0007669"/>
    <property type="project" value="InterPro"/>
</dbReference>
<keyword evidence="13" id="KW-1185">Reference proteome</keyword>
<comment type="cofactor">
    <cofactor evidence="10">
        <name>Zn(2+)</name>
        <dbReference type="ChEBI" id="CHEBI:29105"/>
    </cofactor>
    <text evidence="10">Binds 2 Zn(2+) ions per subunit.</text>
</comment>
<keyword evidence="8" id="KW-0865">Zymogen</keyword>
<feature type="binding site" evidence="10">
    <location>
        <position position="165"/>
    </location>
    <ligand>
        <name>Zn(2+)</name>
        <dbReference type="ChEBI" id="CHEBI:29105"/>
        <label>1</label>
    </ligand>
</feature>
<dbReference type="GO" id="GO:0006508">
    <property type="term" value="P:proteolysis"/>
    <property type="evidence" value="ECO:0007669"/>
    <property type="project" value="UniProtKB-KW"/>
</dbReference>
<dbReference type="AlphaFoldDB" id="A0A7J6WGN3"/>
<organism evidence="12 13">
    <name type="scientific">Thalictrum thalictroides</name>
    <name type="common">Rue-anemone</name>
    <name type="synonym">Anemone thalictroides</name>
    <dbReference type="NCBI Taxonomy" id="46969"/>
    <lineage>
        <taxon>Eukaryota</taxon>
        <taxon>Viridiplantae</taxon>
        <taxon>Streptophyta</taxon>
        <taxon>Embryophyta</taxon>
        <taxon>Tracheophyta</taxon>
        <taxon>Spermatophyta</taxon>
        <taxon>Magnoliopsida</taxon>
        <taxon>Ranunculales</taxon>
        <taxon>Ranunculaceae</taxon>
        <taxon>Thalictroideae</taxon>
        <taxon>Thalictrum</taxon>
    </lineage>
</organism>
<dbReference type="PRINTS" id="PR00138">
    <property type="entry name" value="MATRIXIN"/>
</dbReference>
<dbReference type="CDD" id="cd04278">
    <property type="entry name" value="ZnMc_MMP"/>
    <property type="match status" value="1"/>
</dbReference>
<dbReference type="GO" id="GO:0004222">
    <property type="term" value="F:metalloendopeptidase activity"/>
    <property type="evidence" value="ECO:0007669"/>
    <property type="project" value="InterPro"/>
</dbReference>
<dbReference type="Pfam" id="PF00413">
    <property type="entry name" value="Peptidase_M10"/>
    <property type="match status" value="1"/>
</dbReference>
<evidence type="ECO:0000256" key="3">
    <source>
        <dbReference type="ARBA" id="ARBA00022723"/>
    </source>
</evidence>
<sequence>MKGVHQLKHYFEKFGYLSYNDLATHTNHDEFDGPLESAVKTYQLNYGLNVTGSLDSQTVKEMMEPRCGVPDIIEGRTRMLSGKKNHQYGGDPLFSFFSRNKQKWPASKTNLTFRFGSKYEVGDILLRSVMWRAFAKWAAVTHFTFTEVDPTTHADIDIGLYRLDHGDHHNFDGPRGILAHAFGPTVGKAHFDADENWSSSNPGKNEFDLESVALHEIGHLLGLGHSGVPGAVMVSKIGDGVIRRELQPDDILGIRSLYNIQG</sequence>
<reference evidence="12 13" key="1">
    <citation type="submission" date="2020-06" db="EMBL/GenBank/DDBJ databases">
        <title>Transcriptomic and genomic resources for Thalictrum thalictroides and T. hernandezii: Facilitating candidate gene discovery in an emerging model plant lineage.</title>
        <authorList>
            <person name="Arias T."/>
            <person name="Riano-Pachon D.M."/>
            <person name="Di Stilio V.S."/>
        </authorList>
    </citation>
    <scope>NUCLEOTIDE SEQUENCE [LARGE SCALE GENOMIC DNA]</scope>
    <source>
        <strain evidence="13">cv. WT478/WT964</strain>
        <tissue evidence="12">Leaves</tissue>
    </source>
</reference>
<dbReference type="InterPro" id="IPR036365">
    <property type="entry name" value="PGBD-like_sf"/>
</dbReference>
<dbReference type="InterPro" id="IPR024079">
    <property type="entry name" value="MetalloPept_cat_dom_sf"/>
</dbReference>
<keyword evidence="6 10" id="KW-0862">Zinc</keyword>
<protein>
    <submittedName>
        <fullName evidence="12">Matrix metalloproteinase-20</fullName>
    </submittedName>
</protein>
<dbReference type="InterPro" id="IPR021190">
    <property type="entry name" value="Pept_M10A"/>
</dbReference>
<feature type="binding site" evidence="10">
    <location>
        <position position="173"/>
    </location>
    <ligand>
        <name>Ca(2+)</name>
        <dbReference type="ChEBI" id="CHEBI:29108"/>
        <label>3</label>
    </ligand>
</feature>
<evidence type="ECO:0000256" key="4">
    <source>
        <dbReference type="ARBA" id="ARBA00022729"/>
    </source>
</evidence>
<comment type="cofactor">
    <cofactor evidence="10">
        <name>Ca(2+)</name>
        <dbReference type="ChEBI" id="CHEBI:29108"/>
    </cofactor>
    <text evidence="10">Can bind about 5 Ca(2+) ions per subunit.</text>
</comment>
<dbReference type="GO" id="GO:0008270">
    <property type="term" value="F:zinc ion binding"/>
    <property type="evidence" value="ECO:0007669"/>
    <property type="project" value="InterPro"/>
</dbReference>
<feature type="binding site" evidence="10">
    <location>
        <position position="219"/>
    </location>
    <ligand>
        <name>Zn(2+)</name>
        <dbReference type="ChEBI" id="CHEBI:29105"/>
        <label>2</label>
        <note>catalytic</note>
    </ligand>
</feature>
<dbReference type="InterPro" id="IPR002477">
    <property type="entry name" value="Peptidoglycan-bd-like"/>
</dbReference>
<name>A0A7J6WGN3_THATH</name>
<evidence type="ECO:0000313" key="12">
    <source>
        <dbReference type="EMBL" id="KAF5195575.1"/>
    </source>
</evidence>
<evidence type="ECO:0000256" key="7">
    <source>
        <dbReference type="ARBA" id="ARBA00023049"/>
    </source>
</evidence>
<feature type="binding site" evidence="10">
    <location>
        <position position="233"/>
    </location>
    <ligand>
        <name>Zn(2+)</name>
        <dbReference type="ChEBI" id="CHEBI:29105"/>
        <label>2</label>
        <note>catalytic</note>
    </ligand>
</feature>
<comment type="similarity">
    <text evidence="1">Belongs to the peptidase M10A family. Matrix metalloproteinases (MMPs) subfamily.</text>
</comment>
<keyword evidence="10" id="KW-0106">Calcium</keyword>
<feature type="binding site" evidence="10">
    <location>
        <position position="195"/>
    </location>
    <ligand>
        <name>Ca(2+)</name>
        <dbReference type="ChEBI" id="CHEBI:29108"/>
        <label>3</label>
    </ligand>
</feature>
<dbReference type="Proteomes" id="UP000554482">
    <property type="component" value="Unassembled WGS sequence"/>
</dbReference>
<feature type="domain" description="Peptidase metallopeptidase" evidence="11">
    <location>
        <begin position="100"/>
        <end position="260"/>
    </location>
</feature>
<feature type="binding site" evidence="10">
    <location>
        <position position="180"/>
    </location>
    <ligand>
        <name>Zn(2+)</name>
        <dbReference type="ChEBI" id="CHEBI:29105"/>
        <label>1</label>
    </ligand>
</feature>
<keyword evidence="7" id="KW-0482">Metalloprotease</keyword>
<dbReference type="PROSITE" id="PS00546">
    <property type="entry name" value="CYSTEINE_SWITCH"/>
    <property type="match status" value="1"/>
</dbReference>
<evidence type="ECO:0000256" key="5">
    <source>
        <dbReference type="ARBA" id="ARBA00022801"/>
    </source>
</evidence>
<feature type="binding site" evidence="10">
    <location>
        <position position="192"/>
    </location>
    <ligand>
        <name>Ca(2+)</name>
        <dbReference type="ChEBI" id="CHEBI:29108"/>
        <label>3</label>
    </ligand>
</feature>
<gene>
    <name evidence="12" type="ORF">FRX31_014837</name>
</gene>
<dbReference type="SMART" id="SM00235">
    <property type="entry name" value="ZnMc"/>
    <property type="match status" value="1"/>
</dbReference>
<feature type="binding site" evidence="10">
    <location>
        <position position="225"/>
    </location>
    <ligand>
        <name>Zn(2+)</name>
        <dbReference type="ChEBI" id="CHEBI:29105"/>
        <label>2</label>
        <note>catalytic</note>
    </ligand>
</feature>
<dbReference type="InterPro" id="IPR033739">
    <property type="entry name" value="M10A_MMP"/>
</dbReference>
<feature type="binding site" evidence="10">
    <location>
        <position position="172"/>
    </location>
    <ligand>
        <name>Ca(2+)</name>
        <dbReference type="ChEBI" id="CHEBI:29108"/>
        <label>3</label>
    </ligand>
</feature>
<dbReference type="InterPro" id="IPR006026">
    <property type="entry name" value="Peptidase_Metallo"/>
</dbReference>
<keyword evidence="5" id="KW-0378">Hydrolase</keyword>
<evidence type="ECO:0000256" key="8">
    <source>
        <dbReference type="ARBA" id="ARBA00023145"/>
    </source>
</evidence>
<dbReference type="Pfam" id="PF01471">
    <property type="entry name" value="PG_binding_1"/>
    <property type="match status" value="1"/>
</dbReference>
<keyword evidence="3 10" id="KW-0479">Metal-binding</keyword>
<evidence type="ECO:0000256" key="2">
    <source>
        <dbReference type="ARBA" id="ARBA00022670"/>
    </source>
</evidence>
<evidence type="ECO:0000256" key="6">
    <source>
        <dbReference type="ARBA" id="ARBA00022833"/>
    </source>
</evidence>
<keyword evidence="2" id="KW-0645">Protease</keyword>
<proteinExistence type="inferred from homology"/>
<dbReference type="OrthoDB" id="406838at2759"/>
<feature type="active site" evidence="9">
    <location>
        <position position="216"/>
    </location>
</feature>
<feature type="binding site" description="in inhibited form" evidence="10">
    <location>
        <position position="67"/>
    </location>
    <ligand>
        <name>Zn(2+)</name>
        <dbReference type="ChEBI" id="CHEBI:29105"/>
        <label>2</label>
        <note>catalytic</note>
    </ligand>
</feature>
<dbReference type="PANTHER" id="PTHR10201">
    <property type="entry name" value="MATRIX METALLOPROTEINASE"/>
    <property type="match status" value="1"/>
</dbReference>
<dbReference type="EMBL" id="JABWDY010017134">
    <property type="protein sequence ID" value="KAF5195575.1"/>
    <property type="molecule type" value="Genomic_DNA"/>
</dbReference>
<feature type="binding site" evidence="10">
    <location>
        <position position="155"/>
    </location>
    <ligand>
        <name>Ca(2+)</name>
        <dbReference type="ChEBI" id="CHEBI:29108"/>
        <label>2</label>
    </ligand>
</feature>
<feature type="binding site" evidence="10">
    <location>
        <position position="190"/>
    </location>
    <ligand>
        <name>Zn(2+)</name>
        <dbReference type="ChEBI" id="CHEBI:29105"/>
        <label>1</label>
    </ligand>
</feature>
<evidence type="ECO:0000256" key="10">
    <source>
        <dbReference type="PIRSR" id="PIRSR621190-2"/>
    </source>
</evidence>
<dbReference type="GO" id="GO:0030574">
    <property type="term" value="P:collagen catabolic process"/>
    <property type="evidence" value="ECO:0007669"/>
    <property type="project" value="TreeGrafter"/>
</dbReference>
<dbReference type="SUPFAM" id="SSF47090">
    <property type="entry name" value="PGBD-like"/>
    <property type="match status" value="1"/>
</dbReference>
<dbReference type="InterPro" id="IPR001818">
    <property type="entry name" value="Pept_M10_metallopeptidase"/>
</dbReference>
<feature type="binding site" evidence="10">
    <location>
        <position position="195"/>
    </location>
    <ligand>
        <name>Ca(2+)</name>
        <dbReference type="ChEBI" id="CHEBI:29108"/>
        <label>1</label>
    </ligand>
</feature>
<evidence type="ECO:0000259" key="11">
    <source>
        <dbReference type="SMART" id="SM00235"/>
    </source>
</evidence>
<dbReference type="Gene3D" id="3.40.390.10">
    <property type="entry name" value="Collagenase (Catalytic Domain)"/>
    <property type="match status" value="1"/>
</dbReference>
<dbReference type="SUPFAM" id="SSF55486">
    <property type="entry name" value="Metalloproteases ('zincins'), catalytic domain"/>
    <property type="match status" value="1"/>
</dbReference>
<feature type="binding site" evidence="10">
    <location>
        <position position="215"/>
    </location>
    <ligand>
        <name>Zn(2+)</name>
        <dbReference type="ChEBI" id="CHEBI:29105"/>
        <label>2</label>
        <note>catalytic</note>
    </ligand>
</feature>
<evidence type="ECO:0000256" key="1">
    <source>
        <dbReference type="ARBA" id="ARBA00009614"/>
    </source>
</evidence>
<evidence type="ECO:0000313" key="13">
    <source>
        <dbReference type="Proteomes" id="UP000554482"/>
    </source>
</evidence>